<evidence type="ECO:0000313" key="1">
    <source>
        <dbReference type="EMBL" id="MDW8803188.1"/>
    </source>
</evidence>
<gene>
    <name evidence="1" type="ORF">P8V03_18840</name>
</gene>
<name>A0ABU4JYD6_9CLOT</name>
<reference evidence="1 2" key="1">
    <citation type="submission" date="2023-04" db="EMBL/GenBank/DDBJ databases">
        <title>Clostridium tannerae sp. nov., isolated from the fecal material of an alpaca.</title>
        <authorList>
            <person name="Miller S."/>
            <person name="Hendry M."/>
            <person name="King J."/>
            <person name="Sankaranarayanan K."/>
            <person name="Lawson P.A."/>
        </authorList>
    </citation>
    <scope>NUCLEOTIDE SEQUENCE [LARGE SCALE GENOMIC DNA]</scope>
    <source>
        <strain evidence="1 2">A1-XYC3</strain>
    </source>
</reference>
<accession>A0ABU4JYD6</accession>
<evidence type="ECO:0000313" key="2">
    <source>
        <dbReference type="Proteomes" id="UP001281656"/>
    </source>
</evidence>
<organism evidence="1 2">
    <name type="scientific">Clostridium tanneri</name>
    <dbReference type="NCBI Taxonomy" id="3037988"/>
    <lineage>
        <taxon>Bacteria</taxon>
        <taxon>Bacillati</taxon>
        <taxon>Bacillota</taxon>
        <taxon>Clostridia</taxon>
        <taxon>Eubacteriales</taxon>
        <taxon>Clostridiaceae</taxon>
        <taxon>Clostridium</taxon>
    </lineage>
</organism>
<proteinExistence type="predicted"/>
<comment type="caution">
    <text evidence="1">The sequence shown here is derived from an EMBL/GenBank/DDBJ whole genome shotgun (WGS) entry which is preliminary data.</text>
</comment>
<keyword evidence="2" id="KW-1185">Reference proteome</keyword>
<protein>
    <submittedName>
        <fullName evidence="1">Uncharacterized protein</fullName>
    </submittedName>
</protein>
<sequence>MNDTNGGYYNKYIVKDKVSNLVNVTSKSNELLMNCYKYYKSAIKNTCTDKSAGLMDIIVLLDYFKYICKNIVVVEILVLDYSNPYVIFETSMIER</sequence>
<dbReference type="Proteomes" id="UP001281656">
    <property type="component" value="Unassembled WGS sequence"/>
</dbReference>
<dbReference type="RefSeq" id="WP_318799352.1">
    <property type="nucleotide sequence ID" value="NZ_JARUJP010000058.1"/>
</dbReference>
<dbReference type="EMBL" id="JARUJP010000058">
    <property type="protein sequence ID" value="MDW8803188.1"/>
    <property type="molecule type" value="Genomic_DNA"/>
</dbReference>